<reference evidence="5 6" key="2">
    <citation type="submission" date="2018-10" db="EMBL/GenBank/DDBJ databases">
        <authorList>
            <consortium name="Pathogen Informatics"/>
        </authorList>
    </citation>
    <scope>NUCLEOTIDE SEQUENCE [LARGE SCALE GENOMIC DNA]</scope>
</reference>
<dbReference type="GO" id="GO:0003723">
    <property type="term" value="F:RNA binding"/>
    <property type="evidence" value="ECO:0007669"/>
    <property type="project" value="UniProtKB-UniRule"/>
</dbReference>
<dbReference type="InterPro" id="IPR004088">
    <property type="entry name" value="KH_dom_type_1"/>
</dbReference>
<dbReference type="SUPFAM" id="SSF54791">
    <property type="entry name" value="Eukaryotic type KH-domain (KH-domain type I)"/>
    <property type="match status" value="1"/>
</dbReference>
<dbReference type="PROSITE" id="PS50084">
    <property type="entry name" value="KH_TYPE_1"/>
    <property type="match status" value="1"/>
</dbReference>
<feature type="compositionally biased region" description="Polar residues" evidence="3">
    <location>
        <begin position="1"/>
        <end position="24"/>
    </location>
</feature>
<evidence type="ECO:0000313" key="7">
    <source>
        <dbReference type="WBParaSite" id="EVEC_0000614001-mRNA-1"/>
    </source>
</evidence>
<proteinExistence type="predicted"/>
<name>A0A0N4V781_ENTVE</name>
<reference evidence="7" key="1">
    <citation type="submission" date="2017-02" db="UniProtKB">
        <authorList>
            <consortium name="WormBaseParasite"/>
        </authorList>
    </citation>
    <scope>IDENTIFICATION</scope>
</reference>
<dbReference type="OrthoDB" id="752362at2759"/>
<accession>A0A0N4V781</accession>
<organism evidence="7">
    <name type="scientific">Enterobius vermicularis</name>
    <name type="common">Human pinworm</name>
    <dbReference type="NCBI Taxonomy" id="51028"/>
    <lineage>
        <taxon>Eukaryota</taxon>
        <taxon>Metazoa</taxon>
        <taxon>Ecdysozoa</taxon>
        <taxon>Nematoda</taxon>
        <taxon>Chromadorea</taxon>
        <taxon>Rhabditida</taxon>
        <taxon>Spirurina</taxon>
        <taxon>Oxyuridomorpha</taxon>
        <taxon>Oxyuroidea</taxon>
        <taxon>Oxyuridae</taxon>
        <taxon>Enterobius</taxon>
    </lineage>
</organism>
<evidence type="ECO:0000313" key="5">
    <source>
        <dbReference type="EMBL" id="VDD91000.1"/>
    </source>
</evidence>
<dbReference type="InterPro" id="IPR004087">
    <property type="entry name" value="KH_dom"/>
</dbReference>
<dbReference type="SMART" id="SM00322">
    <property type="entry name" value="KH"/>
    <property type="match status" value="1"/>
</dbReference>
<dbReference type="STRING" id="51028.A0A0N4V781"/>
<evidence type="ECO:0000256" key="3">
    <source>
        <dbReference type="SAM" id="MobiDB-lite"/>
    </source>
</evidence>
<feature type="region of interest" description="Disordered" evidence="3">
    <location>
        <begin position="1"/>
        <end position="25"/>
    </location>
</feature>
<protein>
    <submittedName>
        <fullName evidence="7">KH domain-containing protein</fullName>
    </submittedName>
</protein>
<evidence type="ECO:0000256" key="2">
    <source>
        <dbReference type="PROSITE-ProRule" id="PRU00117"/>
    </source>
</evidence>
<evidence type="ECO:0000313" key="6">
    <source>
        <dbReference type="Proteomes" id="UP000274131"/>
    </source>
</evidence>
<dbReference type="AlphaFoldDB" id="A0A0N4V781"/>
<evidence type="ECO:0000256" key="1">
    <source>
        <dbReference type="ARBA" id="ARBA00022737"/>
    </source>
</evidence>
<keyword evidence="2" id="KW-0694">RNA-binding</keyword>
<dbReference type="Pfam" id="PF00013">
    <property type="entry name" value="KH_1"/>
    <property type="match status" value="1"/>
</dbReference>
<evidence type="ECO:0000259" key="4">
    <source>
        <dbReference type="SMART" id="SM00322"/>
    </source>
</evidence>
<keyword evidence="1" id="KW-0677">Repeat</keyword>
<feature type="region of interest" description="Disordered" evidence="3">
    <location>
        <begin position="93"/>
        <end position="115"/>
    </location>
</feature>
<dbReference type="Gene3D" id="3.30.1370.10">
    <property type="entry name" value="K Homology domain, type 1"/>
    <property type="match status" value="1"/>
</dbReference>
<sequence length="222" mass="24240">MEQQFSNRSAQQVQPQQHAFSTPPYTVYASQPPYISANYQAAPQPQPMNYQQSTNRYTTTRQMTPNQAPTNNQLPQRRVTNAVGSAVGNTMLSQGGTMSGIPSHQRFSSASETSHTISAAPMHTFNSFTHSRPPSTELPLRMVVDAKYVGAIIGQGGSSIREITKDSKAKCVVDIQKAVRDPLGNAEKVISILGQPESCSRACTKILEVVRREMEKDGSLKG</sequence>
<keyword evidence="6" id="KW-1185">Reference proteome</keyword>
<dbReference type="InterPro" id="IPR036612">
    <property type="entry name" value="KH_dom_type_1_sf"/>
</dbReference>
<gene>
    <name evidence="5" type="ORF">EVEC_LOCUS5751</name>
</gene>
<dbReference type="PANTHER" id="PTHR10288">
    <property type="entry name" value="KH DOMAIN CONTAINING RNA BINDING PROTEIN"/>
    <property type="match status" value="1"/>
</dbReference>
<dbReference type="WBParaSite" id="EVEC_0000614001-mRNA-1">
    <property type="protein sequence ID" value="EVEC_0000614001-mRNA-1"/>
    <property type="gene ID" value="EVEC_0000614001"/>
</dbReference>
<dbReference type="EMBL" id="UXUI01008255">
    <property type="protein sequence ID" value="VDD91000.1"/>
    <property type="molecule type" value="Genomic_DNA"/>
</dbReference>
<dbReference type="Proteomes" id="UP000274131">
    <property type="component" value="Unassembled WGS sequence"/>
</dbReference>
<feature type="domain" description="K Homology" evidence="4">
    <location>
        <begin position="136"/>
        <end position="211"/>
    </location>
</feature>